<organism evidence="1 2">
    <name type="scientific">Eumeta variegata</name>
    <name type="common">Bagworm moth</name>
    <name type="synonym">Eumeta japonica</name>
    <dbReference type="NCBI Taxonomy" id="151549"/>
    <lineage>
        <taxon>Eukaryota</taxon>
        <taxon>Metazoa</taxon>
        <taxon>Ecdysozoa</taxon>
        <taxon>Arthropoda</taxon>
        <taxon>Hexapoda</taxon>
        <taxon>Insecta</taxon>
        <taxon>Pterygota</taxon>
        <taxon>Neoptera</taxon>
        <taxon>Endopterygota</taxon>
        <taxon>Lepidoptera</taxon>
        <taxon>Glossata</taxon>
        <taxon>Ditrysia</taxon>
        <taxon>Tineoidea</taxon>
        <taxon>Psychidae</taxon>
        <taxon>Oiketicinae</taxon>
        <taxon>Eumeta</taxon>
    </lineage>
</organism>
<evidence type="ECO:0000313" key="1">
    <source>
        <dbReference type="EMBL" id="GBP83478.1"/>
    </source>
</evidence>
<accession>A0A4C1Z6H1</accession>
<dbReference type="AlphaFoldDB" id="A0A4C1Z6H1"/>
<proteinExistence type="predicted"/>
<sequence length="80" mass="8777">MALSGHPSTERPSDCKTVMIILLTFMDQSVAEAVFAMDAYERDFIMLGTCSPTDTRVDGFSAVQSGSRHYNTILTIITGR</sequence>
<gene>
    <name evidence="1" type="ORF">EVAR_65124_1</name>
</gene>
<evidence type="ECO:0000313" key="2">
    <source>
        <dbReference type="Proteomes" id="UP000299102"/>
    </source>
</evidence>
<dbReference type="EMBL" id="BGZK01001623">
    <property type="protein sequence ID" value="GBP83478.1"/>
    <property type="molecule type" value="Genomic_DNA"/>
</dbReference>
<reference evidence="1 2" key="1">
    <citation type="journal article" date="2019" name="Commun. Biol.">
        <title>The bagworm genome reveals a unique fibroin gene that provides high tensile strength.</title>
        <authorList>
            <person name="Kono N."/>
            <person name="Nakamura H."/>
            <person name="Ohtoshi R."/>
            <person name="Tomita M."/>
            <person name="Numata K."/>
            <person name="Arakawa K."/>
        </authorList>
    </citation>
    <scope>NUCLEOTIDE SEQUENCE [LARGE SCALE GENOMIC DNA]</scope>
</reference>
<protein>
    <submittedName>
        <fullName evidence="1">Uncharacterized protein</fullName>
    </submittedName>
</protein>
<comment type="caution">
    <text evidence="1">The sequence shown here is derived from an EMBL/GenBank/DDBJ whole genome shotgun (WGS) entry which is preliminary data.</text>
</comment>
<name>A0A4C1Z6H1_EUMVA</name>
<keyword evidence="2" id="KW-1185">Reference proteome</keyword>
<dbReference type="Proteomes" id="UP000299102">
    <property type="component" value="Unassembled WGS sequence"/>
</dbReference>